<sequence>MVRRLFESRSNKAKSDSKDNKTSEVAPVDEFVDILGLNVESSKPPDPKPENTGNESDFLIFNQDPTFKEPLKEIAIDAEPMDFTDTTPQSVTDSDKLTPSSNESKLTLGAETLEEIDQLDYLDFESAAFEEHKNRELSDSFSEDNAFSELATAENKTIAKPEESDKADSNKEEFRETEFAKFYDTSYSTELHGDTIVGAFIISHKNAKTEYLFSYPPALNVNRPYDTKLLKSQYKTESYTAKRDTNSELQSCLHLVSDLALGARKNNSLVDFAHFILPTSSSNVLYGTSYVIQLTDDIQVKTENLEKNSTETKENENELKEKPEGPTLVDTGSDETPKQLVKKTSSHLPNGHFVAICLVYKVPFFGLIGSRLEYLAQTYFDNKNFHDHSLLQSFLEHVNKNDKVEDWSYESLFFNLEYHFKPFSLCLSYSKFQD</sequence>
<feature type="region of interest" description="Disordered" evidence="1">
    <location>
        <begin position="305"/>
        <end position="336"/>
    </location>
</feature>
<feature type="compositionally biased region" description="Basic and acidic residues" evidence="1">
    <location>
        <begin position="1"/>
        <end position="22"/>
    </location>
</feature>
<dbReference type="VEuPathDB" id="PiroplasmaDB:TA21465"/>
<dbReference type="EMBL" id="UIVT01000001">
    <property type="protein sequence ID" value="SVP88461.1"/>
    <property type="molecule type" value="Genomic_DNA"/>
</dbReference>
<dbReference type="InterPro" id="IPR018307">
    <property type="entry name" value="ABL9/DENND6_dom"/>
</dbReference>
<feature type="compositionally biased region" description="Polar residues" evidence="1">
    <location>
        <begin position="84"/>
        <end position="105"/>
    </location>
</feature>
<reference evidence="3" key="1">
    <citation type="submission" date="2018-07" db="EMBL/GenBank/DDBJ databases">
        <authorList>
            <person name="Quirk P.G."/>
            <person name="Krulwich T.A."/>
        </authorList>
    </citation>
    <scope>NUCLEOTIDE SEQUENCE</scope>
    <source>
        <strain evidence="3">Anand</strain>
    </source>
</reference>
<dbReference type="EMBL" id="UIVS01000001">
    <property type="protein sequence ID" value="SVP89623.1"/>
    <property type="molecule type" value="Genomic_DNA"/>
</dbReference>
<feature type="compositionally biased region" description="Basic and acidic residues" evidence="1">
    <location>
        <begin position="305"/>
        <end position="324"/>
    </location>
</feature>
<feature type="region of interest" description="Disordered" evidence="1">
    <location>
        <begin position="77"/>
        <end position="108"/>
    </location>
</feature>
<organism evidence="3">
    <name type="scientific">Theileria annulata</name>
    <dbReference type="NCBI Taxonomy" id="5874"/>
    <lineage>
        <taxon>Eukaryota</taxon>
        <taxon>Sar</taxon>
        <taxon>Alveolata</taxon>
        <taxon>Apicomplexa</taxon>
        <taxon>Aconoidasida</taxon>
        <taxon>Piroplasmida</taxon>
        <taxon>Theileriidae</taxon>
        <taxon>Theileria</taxon>
    </lineage>
</organism>
<proteinExistence type="predicted"/>
<gene>
    <name evidence="3" type="ORF">TAT_000032500</name>
    <name evidence="4" type="ORF">TAV_000032000</name>
</gene>
<feature type="domain" description="AVL9/DENND6" evidence="2">
    <location>
        <begin position="355"/>
        <end position="403"/>
    </location>
</feature>
<name>A0A3B0MLV5_THEAN</name>
<evidence type="ECO:0000256" key="1">
    <source>
        <dbReference type="SAM" id="MobiDB-lite"/>
    </source>
</evidence>
<dbReference type="Pfam" id="PF09794">
    <property type="entry name" value="Avl9"/>
    <property type="match status" value="1"/>
</dbReference>
<feature type="region of interest" description="Disordered" evidence="1">
    <location>
        <begin position="152"/>
        <end position="171"/>
    </location>
</feature>
<protein>
    <submittedName>
        <fullName evidence="3">Transport protein Avl9, putative</fullName>
    </submittedName>
</protein>
<accession>A0A3B0MLV5</accession>
<dbReference type="AlphaFoldDB" id="A0A3B0MLV5"/>
<evidence type="ECO:0000313" key="4">
    <source>
        <dbReference type="EMBL" id="SVP89623.1"/>
    </source>
</evidence>
<evidence type="ECO:0000313" key="3">
    <source>
        <dbReference type="EMBL" id="SVP88461.1"/>
    </source>
</evidence>
<feature type="region of interest" description="Disordered" evidence="1">
    <location>
        <begin position="1"/>
        <end position="62"/>
    </location>
</feature>
<feature type="compositionally biased region" description="Basic and acidic residues" evidence="1">
    <location>
        <begin position="157"/>
        <end position="171"/>
    </location>
</feature>
<evidence type="ECO:0000259" key="2">
    <source>
        <dbReference type="Pfam" id="PF09794"/>
    </source>
</evidence>